<reference evidence="1 2" key="1">
    <citation type="submission" date="2010-08" db="EMBL/GenBank/DDBJ databases">
        <authorList>
            <person name="Weinstock G."/>
            <person name="Sodergren E."/>
            <person name="Clifton S."/>
            <person name="Fulton L."/>
            <person name="Fulton B."/>
            <person name="Courtney L."/>
            <person name="Fronick C."/>
            <person name="Harrison M."/>
            <person name="Strong C."/>
            <person name="Farmer C."/>
            <person name="Delahaunty K."/>
            <person name="Markovic C."/>
            <person name="Hall O."/>
            <person name="Minx P."/>
            <person name="Tomlinson C."/>
            <person name="Mitreva M."/>
            <person name="Hou S."/>
            <person name="Chen J."/>
            <person name="Wollam A."/>
            <person name="Pepin K.H."/>
            <person name="Johnson M."/>
            <person name="Bhonagiri V."/>
            <person name="Zhang X."/>
            <person name="Suruliraj S."/>
            <person name="Warren W."/>
            <person name="Chinwalla A."/>
            <person name="Mardis E.R."/>
            <person name="Wilson R.K."/>
        </authorList>
    </citation>
    <scope>NUCLEOTIDE SEQUENCE [LARGE SCALE GENOMIC DNA]</scope>
    <source>
        <strain evidence="1 2">KLE1255</strain>
    </source>
</reference>
<evidence type="ECO:0000313" key="1">
    <source>
        <dbReference type="EMBL" id="EFQ07030.1"/>
    </source>
</evidence>
<organism evidence="1 2">
    <name type="scientific">Faecalibacterium cf. prausnitzii KLE1255</name>
    <dbReference type="NCBI Taxonomy" id="748224"/>
    <lineage>
        <taxon>Bacteria</taxon>
        <taxon>Bacillati</taxon>
        <taxon>Bacillota</taxon>
        <taxon>Clostridia</taxon>
        <taxon>Eubacteriales</taxon>
        <taxon>Oscillospiraceae</taxon>
        <taxon>Faecalibacterium</taxon>
    </lineage>
</organism>
<dbReference type="HOGENOM" id="CLU_2436419_0_0_9"/>
<protein>
    <submittedName>
        <fullName evidence="1">Uncharacterized protein</fullName>
    </submittedName>
</protein>
<dbReference type="STRING" id="748224.HMPREF9436_01466"/>
<dbReference type="AlphaFoldDB" id="E2ZIH2"/>
<proteinExistence type="predicted"/>
<gene>
    <name evidence="1" type="ORF">HMPREF9436_01466</name>
</gene>
<dbReference type="OrthoDB" id="54511at541000"/>
<dbReference type="BioCyc" id="FCF748224-HMP:GTSS-148-MONOMER"/>
<accession>E2ZIH2</accession>
<dbReference type="RefSeq" id="WP_005941836.1">
    <property type="nucleotide sequence ID" value="NZ_GL538315.1"/>
</dbReference>
<sequence>MATMKSITARGTRLEQLKQLAKVLASGIDACEDCRALPQLTKQYRETIREIEEIEGADNDTDEIGAILAQRDHDGKSGAVRTYRTGVSGD</sequence>
<evidence type="ECO:0000313" key="2">
    <source>
        <dbReference type="Proteomes" id="UP000006028"/>
    </source>
</evidence>
<dbReference type="EMBL" id="AECU01000119">
    <property type="protein sequence ID" value="EFQ07030.1"/>
    <property type="molecule type" value="Genomic_DNA"/>
</dbReference>
<comment type="caution">
    <text evidence="1">The sequence shown here is derived from an EMBL/GenBank/DDBJ whole genome shotgun (WGS) entry which is preliminary data.</text>
</comment>
<dbReference type="Proteomes" id="UP000006028">
    <property type="component" value="Unassembled WGS sequence"/>
</dbReference>
<name>E2ZIH2_9FIRM</name>